<accession>A0A8K0H1S6</accession>
<name>A0A8K0H1S6_9ROSA</name>
<keyword evidence="2" id="KW-1185">Reference proteome</keyword>
<proteinExistence type="predicted"/>
<protein>
    <submittedName>
        <fullName evidence="1">Uncharacterized protein</fullName>
    </submittedName>
</protein>
<organism evidence="1 2">
    <name type="scientific">Rhamnella rubrinervis</name>
    <dbReference type="NCBI Taxonomy" id="2594499"/>
    <lineage>
        <taxon>Eukaryota</taxon>
        <taxon>Viridiplantae</taxon>
        <taxon>Streptophyta</taxon>
        <taxon>Embryophyta</taxon>
        <taxon>Tracheophyta</taxon>
        <taxon>Spermatophyta</taxon>
        <taxon>Magnoliopsida</taxon>
        <taxon>eudicotyledons</taxon>
        <taxon>Gunneridae</taxon>
        <taxon>Pentapetalae</taxon>
        <taxon>rosids</taxon>
        <taxon>fabids</taxon>
        <taxon>Rosales</taxon>
        <taxon>Rhamnaceae</taxon>
        <taxon>rhamnoid group</taxon>
        <taxon>Rhamneae</taxon>
        <taxon>Rhamnella</taxon>
    </lineage>
</organism>
<evidence type="ECO:0000313" key="1">
    <source>
        <dbReference type="EMBL" id="KAF3444166.1"/>
    </source>
</evidence>
<dbReference type="Proteomes" id="UP000796880">
    <property type="component" value="Unassembled WGS sequence"/>
</dbReference>
<gene>
    <name evidence="1" type="ORF">FNV43_RR13856</name>
</gene>
<reference evidence="1" key="1">
    <citation type="submission" date="2020-03" db="EMBL/GenBank/DDBJ databases">
        <title>A high-quality chromosome-level genome assembly of a woody plant with both climbing and erect habits, Rhamnella rubrinervis.</title>
        <authorList>
            <person name="Lu Z."/>
            <person name="Yang Y."/>
            <person name="Zhu X."/>
            <person name="Sun Y."/>
        </authorList>
    </citation>
    <scope>NUCLEOTIDE SEQUENCE</scope>
    <source>
        <strain evidence="1">BYM</strain>
        <tissue evidence="1">Leaf</tissue>
    </source>
</reference>
<dbReference type="EMBL" id="VOIH02000006">
    <property type="protein sequence ID" value="KAF3444166.1"/>
    <property type="molecule type" value="Genomic_DNA"/>
</dbReference>
<sequence length="112" mass="12782">MEDRSKPLVVIVARSYRVRANPTSSFFRRYPDRPKPINRSAHSSDNQSMVVFYLENSVNHLGPAQPNQWRLRLDYLINLGVHGENNQVAASAQDIEAEIYIGRAMEHDSEGD</sequence>
<dbReference type="AlphaFoldDB" id="A0A8K0H1S6"/>
<evidence type="ECO:0000313" key="2">
    <source>
        <dbReference type="Proteomes" id="UP000796880"/>
    </source>
</evidence>
<comment type="caution">
    <text evidence="1">The sequence shown here is derived from an EMBL/GenBank/DDBJ whole genome shotgun (WGS) entry which is preliminary data.</text>
</comment>